<gene>
    <name evidence="1" type="ORF">HAP41_0000016625</name>
</gene>
<evidence type="ECO:0000313" key="1">
    <source>
        <dbReference type="EMBL" id="UPT90409.1"/>
    </source>
</evidence>
<dbReference type="Proteomes" id="UP000551709">
    <property type="component" value="Chromosome"/>
</dbReference>
<evidence type="ECO:0000313" key="2">
    <source>
        <dbReference type="Proteomes" id="UP000551709"/>
    </source>
</evidence>
<proteinExistence type="predicted"/>
<reference evidence="1" key="2">
    <citation type="submission" date="2022-04" db="EMBL/GenBank/DDBJ databases">
        <authorList>
            <person name="Bromfield E.S.P."/>
            <person name="Cloutier S."/>
        </authorList>
    </citation>
    <scope>NUCLEOTIDE SEQUENCE</scope>
    <source>
        <strain evidence="1">1S5</strain>
    </source>
</reference>
<name>A0A8T5VQ45_9BRAD</name>
<dbReference type="AlphaFoldDB" id="A0A8T5VQ45"/>
<organism evidence="1 2">
    <name type="scientific">Bradyrhizobium barranii subsp. apii</name>
    <dbReference type="NCBI Taxonomy" id="2819348"/>
    <lineage>
        <taxon>Bacteria</taxon>
        <taxon>Pseudomonadati</taxon>
        <taxon>Pseudomonadota</taxon>
        <taxon>Alphaproteobacteria</taxon>
        <taxon>Hyphomicrobiales</taxon>
        <taxon>Nitrobacteraceae</taxon>
        <taxon>Bradyrhizobium</taxon>
        <taxon>Bradyrhizobium barranii</taxon>
    </lineage>
</organism>
<protein>
    <submittedName>
        <fullName evidence="1">Uncharacterized protein</fullName>
    </submittedName>
</protein>
<reference evidence="1" key="1">
    <citation type="journal article" date="2017" name="Syst. Appl. Microbiol.">
        <title>Soybeans inoculated with root zone soils of Canadian native legumes harbour diverse and novel Bradyrhizobium spp. that possess agricultural potential.</title>
        <authorList>
            <person name="Bromfield E.S.P."/>
            <person name="Cloutier S."/>
            <person name="Tambong J.T."/>
            <person name="Tran Thi T.V."/>
        </authorList>
    </citation>
    <scope>NUCLEOTIDE SEQUENCE</scope>
    <source>
        <strain evidence="1">1S5</strain>
    </source>
</reference>
<sequence length="141" mass="15571">MCAITVATAVIQLQGIIVRQSHNAADGSIFERAFAATSVFYSWAKGPQYPGMWIAIAIGVPTLAFAVWYFWQNWQLGQRAFIYFVAYGGLVLVAGCLHVDASLHDQRFLLGLSQTELLREILTSTDCARRGPGMRDGVEEN</sequence>
<dbReference type="RefSeq" id="WP_166099647.1">
    <property type="nucleotide sequence ID" value="NZ_CP096255.1"/>
</dbReference>
<accession>A0A8T5VQ45</accession>
<dbReference type="EMBL" id="CP096255">
    <property type="protein sequence ID" value="UPT90409.1"/>
    <property type="molecule type" value="Genomic_DNA"/>
</dbReference>